<feature type="domain" description="HTH myb-type" evidence="8">
    <location>
        <begin position="87"/>
        <end position="136"/>
    </location>
</feature>
<evidence type="ECO:0000256" key="3">
    <source>
        <dbReference type="ARBA" id="ARBA00023125"/>
    </source>
</evidence>
<dbReference type="Proteomes" id="UP000001542">
    <property type="component" value="Unassembled WGS sequence"/>
</dbReference>
<dbReference type="PANTHER" id="PTHR46621">
    <property type="entry name" value="SNRNA-ACTIVATING PROTEIN COMPLEX SUBUNIT 4"/>
    <property type="match status" value="1"/>
</dbReference>
<dbReference type="InterPro" id="IPR017930">
    <property type="entry name" value="Myb_dom"/>
</dbReference>
<dbReference type="RefSeq" id="XP_001319652.1">
    <property type="nucleotide sequence ID" value="XM_001319617.1"/>
</dbReference>
<dbReference type="Gene3D" id="1.10.10.60">
    <property type="entry name" value="Homeodomain-like"/>
    <property type="match status" value="2"/>
</dbReference>
<gene>
    <name evidence="9" type="ORF">TVAG_419710</name>
</gene>
<keyword evidence="4" id="KW-0804">Transcription</keyword>
<dbReference type="PANTHER" id="PTHR46621:SF1">
    <property type="entry name" value="SNRNA-ACTIVATING PROTEIN COMPLEX SUBUNIT 4"/>
    <property type="match status" value="1"/>
</dbReference>
<dbReference type="InterPro" id="IPR051575">
    <property type="entry name" value="Myb-like_DNA-bd"/>
</dbReference>
<keyword evidence="3 9" id="KW-0238">DNA-binding</keyword>
<feature type="domain" description="Myb-like" evidence="7">
    <location>
        <begin position="82"/>
        <end position="132"/>
    </location>
</feature>
<dbReference type="InterPro" id="IPR001005">
    <property type="entry name" value="SANT/Myb"/>
</dbReference>
<reference evidence="9" key="2">
    <citation type="journal article" date="2007" name="Science">
        <title>Draft genome sequence of the sexually transmitted pathogen Trichomonas vaginalis.</title>
        <authorList>
            <person name="Carlton J.M."/>
            <person name="Hirt R.P."/>
            <person name="Silva J.C."/>
            <person name="Delcher A.L."/>
            <person name="Schatz M."/>
            <person name="Zhao Q."/>
            <person name="Wortman J.R."/>
            <person name="Bidwell S.L."/>
            <person name="Alsmark U.C.M."/>
            <person name="Besteiro S."/>
            <person name="Sicheritz-Ponten T."/>
            <person name="Noel C.J."/>
            <person name="Dacks J.B."/>
            <person name="Foster P.G."/>
            <person name="Simillion C."/>
            <person name="Van de Peer Y."/>
            <person name="Miranda-Saavedra D."/>
            <person name="Barton G.J."/>
            <person name="Westrop G.D."/>
            <person name="Mueller S."/>
            <person name="Dessi D."/>
            <person name="Fiori P.L."/>
            <person name="Ren Q."/>
            <person name="Paulsen I."/>
            <person name="Zhang H."/>
            <person name="Bastida-Corcuera F.D."/>
            <person name="Simoes-Barbosa A."/>
            <person name="Brown M.T."/>
            <person name="Hayes R.D."/>
            <person name="Mukherjee M."/>
            <person name="Okumura C.Y."/>
            <person name="Schneider R."/>
            <person name="Smith A.J."/>
            <person name="Vanacova S."/>
            <person name="Villalvazo M."/>
            <person name="Haas B.J."/>
            <person name="Pertea M."/>
            <person name="Feldblyum T.V."/>
            <person name="Utterback T.R."/>
            <person name="Shu C.L."/>
            <person name="Osoegawa K."/>
            <person name="de Jong P.J."/>
            <person name="Hrdy I."/>
            <person name="Horvathova L."/>
            <person name="Zubacova Z."/>
            <person name="Dolezal P."/>
            <person name="Malik S.B."/>
            <person name="Logsdon J.M. Jr."/>
            <person name="Henze K."/>
            <person name="Gupta A."/>
            <person name="Wang C.C."/>
            <person name="Dunne R.L."/>
            <person name="Upcroft J.A."/>
            <person name="Upcroft P."/>
            <person name="White O."/>
            <person name="Salzberg S.L."/>
            <person name="Tang P."/>
            <person name="Chiu C.-H."/>
            <person name="Lee Y.-S."/>
            <person name="Embley T.M."/>
            <person name="Coombs G.H."/>
            <person name="Mottram J.C."/>
            <person name="Tachezy J."/>
            <person name="Fraser-Liggett C.M."/>
            <person name="Johnson P.J."/>
        </authorList>
    </citation>
    <scope>NUCLEOTIDE SEQUENCE [LARGE SCALE GENOMIC DNA]</scope>
    <source>
        <strain evidence="9">G3</strain>
    </source>
</reference>
<dbReference type="eggNOG" id="KOG0048">
    <property type="taxonomic scope" value="Eukaryota"/>
</dbReference>
<evidence type="ECO:0000313" key="10">
    <source>
        <dbReference type="Proteomes" id="UP000001542"/>
    </source>
</evidence>
<evidence type="ECO:0000259" key="7">
    <source>
        <dbReference type="PROSITE" id="PS50090"/>
    </source>
</evidence>
<dbReference type="CDD" id="cd00167">
    <property type="entry name" value="SANT"/>
    <property type="match status" value="2"/>
</dbReference>
<keyword evidence="2" id="KW-0805">Transcription regulation</keyword>
<feature type="compositionally biased region" description="Basic residues" evidence="6">
    <location>
        <begin position="24"/>
        <end position="36"/>
    </location>
</feature>
<evidence type="ECO:0000256" key="4">
    <source>
        <dbReference type="ARBA" id="ARBA00023163"/>
    </source>
</evidence>
<dbReference type="VEuPathDB" id="TrichDB:TVAG_419710"/>
<evidence type="ECO:0000256" key="5">
    <source>
        <dbReference type="ARBA" id="ARBA00023242"/>
    </source>
</evidence>
<proteinExistence type="predicted"/>
<evidence type="ECO:0000256" key="1">
    <source>
        <dbReference type="ARBA" id="ARBA00022737"/>
    </source>
</evidence>
<dbReference type="InterPro" id="IPR009057">
    <property type="entry name" value="Homeodomain-like_sf"/>
</dbReference>
<dbReference type="VEuPathDB" id="TrichDB:TVAGG3_0913950"/>
<dbReference type="EMBL" id="DS113400">
    <property type="protein sequence ID" value="EAY07429.1"/>
    <property type="molecule type" value="Genomic_DNA"/>
</dbReference>
<keyword evidence="1" id="KW-0677">Repeat</keyword>
<dbReference type="PROSITE" id="PS51294">
    <property type="entry name" value="HTH_MYB"/>
    <property type="match status" value="2"/>
</dbReference>
<keyword evidence="5" id="KW-0539">Nucleus</keyword>
<dbReference type="GO" id="GO:0005634">
    <property type="term" value="C:nucleus"/>
    <property type="evidence" value="ECO:0000318"/>
    <property type="project" value="GO_Central"/>
</dbReference>
<feature type="domain" description="HTH myb-type" evidence="8">
    <location>
        <begin position="32"/>
        <end position="85"/>
    </location>
</feature>
<evidence type="ECO:0000256" key="2">
    <source>
        <dbReference type="ARBA" id="ARBA00023015"/>
    </source>
</evidence>
<evidence type="ECO:0000256" key="6">
    <source>
        <dbReference type="SAM" id="MobiDB-lite"/>
    </source>
</evidence>
<feature type="region of interest" description="Disordered" evidence="6">
    <location>
        <begin position="12"/>
        <end position="39"/>
    </location>
</feature>
<dbReference type="SUPFAM" id="SSF46689">
    <property type="entry name" value="Homeodomain-like"/>
    <property type="match status" value="1"/>
</dbReference>
<keyword evidence="10" id="KW-1185">Reference proteome</keyword>
<dbReference type="GO" id="GO:0000981">
    <property type="term" value="F:DNA-binding transcription factor activity, RNA polymerase II-specific"/>
    <property type="evidence" value="ECO:0000318"/>
    <property type="project" value="GO_Central"/>
</dbReference>
<evidence type="ECO:0000259" key="8">
    <source>
        <dbReference type="PROSITE" id="PS51294"/>
    </source>
</evidence>
<organism evidence="9 10">
    <name type="scientific">Trichomonas vaginalis (strain ATCC PRA-98 / G3)</name>
    <dbReference type="NCBI Taxonomy" id="412133"/>
    <lineage>
        <taxon>Eukaryota</taxon>
        <taxon>Metamonada</taxon>
        <taxon>Parabasalia</taxon>
        <taxon>Trichomonadida</taxon>
        <taxon>Trichomonadidae</taxon>
        <taxon>Trichomonas</taxon>
    </lineage>
</organism>
<dbReference type="GO" id="GO:0006355">
    <property type="term" value="P:regulation of DNA-templated transcription"/>
    <property type="evidence" value="ECO:0000318"/>
    <property type="project" value="GO_Central"/>
</dbReference>
<dbReference type="AlphaFoldDB" id="A2EIU5"/>
<dbReference type="SMR" id="A2EIU5"/>
<dbReference type="KEGG" id="tva:4765320"/>
<dbReference type="InParanoid" id="A2EIU5"/>
<dbReference type="SMART" id="SM00717">
    <property type="entry name" value="SANT"/>
    <property type="match status" value="2"/>
</dbReference>
<reference evidence="9" key="1">
    <citation type="submission" date="2006-10" db="EMBL/GenBank/DDBJ databases">
        <authorList>
            <person name="Amadeo P."/>
            <person name="Zhao Q."/>
            <person name="Wortman J."/>
            <person name="Fraser-Liggett C."/>
            <person name="Carlton J."/>
        </authorList>
    </citation>
    <scope>NUCLEOTIDE SEQUENCE</scope>
    <source>
        <strain evidence="9">G3</strain>
    </source>
</reference>
<accession>A2EIU5</accession>
<dbReference type="STRING" id="5722.A2EIU5"/>
<dbReference type="GO" id="GO:0000978">
    <property type="term" value="F:RNA polymerase II cis-regulatory region sequence-specific DNA binding"/>
    <property type="evidence" value="ECO:0000318"/>
    <property type="project" value="GO_Central"/>
</dbReference>
<dbReference type="FunFam" id="1.10.10.60:FF:000010">
    <property type="entry name" value="Transcriptional activator Myb isoform A"/>
    <property type="match status" value="1"/>
</dbReference>
<protein>
    <submittedName>
        <fullName evidence="9">Myb-like DNA-binding domain containing protein</fullName>
    </submittedName>
</protein>
<dbReference type="Pfam" id="PF00249">
    <property type="entry name" value="Myb_DNA-binding"/>
    <property type="match status" value="2"/>
</dbReference>
<dbReference type="PROSITE" id="PS50090">
    <property type="entry name" value="MYB_LIKE"/>
    <property type="match status" value="2"/>
</dbReference>
<dbReference type="OrthoDB" id="2143914at2759"/>
<evidence type="ECO:0000313" key="9">
    <source>
        <dbReference type="EMBL" id="EAY07429.1"/>
    </source>
</evidence>
<feature type="domain" description="Myb-like" evidence="7">
    <location>
        <begin position="30"/>
        <end position="81"/>
    </location>
</feature>
<sequence>METSLDAVFNTFIDTNFDPPPQSKTKKREPHTKSKQKFTPEEDQIIIEQVNKNGQKCWRHIAEHLPGRTARQCRERWVNYLSPNVSRDPWNKHEDDLLVRLVSEYGQQWSRISSNFPLRTDVMLKNRWSYLKRRVQPQAENTSSVSVQQEVLLPTPAVSESGQISLDIAQAANVWADNEEYADNLPFCDFAYYEI</sequence>
<name>A2EIU5_TRIV3</name>